<feature type="transmembrane region" description="Helical" evidence="1">
    <location>
        <begin position="33"/>
        <end position="60"/>
    </location>
</feature>
<evidence type="ECO:0000313" key="3">
    <source>
        <dbReference type="Proteomes" id="UP001279734"/>
    </source>
</evidence>
<gene>
    <name evidence="2" type="ORF">Nepgr_001055</name>
</gene>
<comment type="caution">
    <text evidence="2">The sequence shown here is derived from an EMBL/GenBank/DDBJ whole genome shotgun (WGS) entry which is preliminary data.</text>
</comment>
<reference evidence="2" key="1">
    <citation type="submission" date="2023-05" db="EMBL/GenBank/DDBJ databases">
        <title>Nepenthes gracilis genome sequencing.</title>
        <authorList>
            <person name="Fukushima K."/>
        </authorList>
    </citation>
    <scope>NUCLEOTIDE SEQUENCE</scope>
    <source>
        <strain evidence="2">SING2019-196</strain>
    </source>
</reference>
<evidence type="ECO:0000313" key="2">
    <source>
        <dbReference type="EMBL" id="GMG99215.1"/>
    </source>
</evidence>
<sequence>MGLGRKDICWTQICLPFGGRCPFRWLWNQLGPVLLVLLSDASIAGLGVWSVAVGFCFFVLMVESQPGIDDWTAAIGDMLLSPV</sequence>
<keyword evidence="1" id="KW-1133">Transmembrane helix</keyword>
<keyword evidence="3" id="KW-1185">Reference proteome</keyword>
<accession>A0AAD3P3S1</accession>
<proteinExistence type="predicted"/>
<keyword evidence="1" id="KW-0472">Membrane</keyword>
<keyword evidence="1" id="KW-0812">Transmembrane</keyword>
<dbReference type="EMBL" id="BSYO01000001">
    <property type="protein sequence ID" value="GMG99215.1"/>
    <property type="molecule type" value="Genomic_DNA"/>
</dbReference>
<evidence type="ECO:0000256" key="1">
    <source>
        <dbReference type="SAM" id="Phobius"/>
    </source>
</evidence>
<dbReference type="AlphaFoldDB" id="A0AAD3P3S1"/>
<protein>
    <submittedName>
        <fullName evidence="2">Uncharacterized protein</fullName>
    </submittedName>
</protein>
<name>A0AAD3P3S1_NEPGR</name>
<dbReference type="Proteomes" id="UP001279734">
    <property type="component" value="Unassembled WGS sequence"/>
</dbReference>
<organism evidence="2 3">
    <name type="scientific">Nepenthes gracilis</name>
    <name type="common">Slender pitcher plant</name>
    <dbReference type="NCBI Taxonomy" id="150966"/>
    <lineage>
        <taxon>Eukaryota</taxon>
        <taxon>Viridiplantae</taxon>
        <taxon>Streptophyta</taxon>
        <taxon>Embryophyta</taxon>
        <taxon>Tracheophyta</taxon>
        <taxon>Spermatophyta</taxon>
        <taxon>Magnoliopsida</taxon>
        <taxon>eudicotyledons</taxon>
        <taxon>Gunneridae</taxon>
        <taxon>Pentapetalae</taxon>
        <taxon>Caryophyllales</taxon>
        <taxon>Nepenthaceae</taxon>
        <taxon>Nepenthes</taxon>
    </lineage>
</organism>